<organism evidence="1 2">
    <name type="scientific">Fusobacterium nucleatum</name>
    <dbReference type="NCBI Taxonomy" id="851"/>
    <lineage>
        <taxon>Bacteria</taxon>
        <taxon>Fusobacteriati</taxon>
        <taxon>Fusobacteriota</taxon>
        <taxon>Fusobacteriia</taxon>
        <taxon>Fusobacteriales</taxon>
        <taxon>Fusobacteriaceae</taxon>
        <taxon>Fusobacterium</taxon>
    </lineage>
</organism>
<keyword evidence="2" id="KW-1185">Reference proteome</keyword>
<accession>A0A133NZC2</accession>
<dbReference type="EMBL" id="LRPY01000105">
    <property type="protein sequence ID" value="KXA21646.1"/>
    <property type="molecule type" value="Genomic_DNA"/>
</dbReference>
<evidence type="ECO:0000313" key="2">
    <source>
        <dbReference type="Proteomes" id="UP000070401"/>
    </source>
</evidence>
<comment type="caution">
    <text evidence="1">The sequence shown here is derived from an EMBL/GenBank/DDBJ whole genome shotgun (WGS) entry which is preliminary data.</text>
</comment>
<sequence>MLRFAWLTCFNFLSKTYIHNSLIFSFRFKNLIYNNFLFI</sequence>
<dbReference type="Proteomes" id="UP000070401">
    <property type="component" value="Unassembled WGS sequence"/>
</dbReference>
<evidence type="ECO:0000313" key="1">
    <source>
        <dbReference type="EMBL" id="KXA21646.1"/>
    </source>
</evidence>
<name>A0A133NZC2_FUSNU</name>
<proteinExistence type="predicted"/>
<dbReference type="AlphaFoldDB" id="A0A133NZC2"/>
<protein>
    <submittedName>
        <fullName evidence="1">Uncharacterized protein</fullName>
    </submittedName>
</protein>
<gene>
    <name evidence="1" type="ORF">HMPREF3221_01102</name>
</gene>
<reference evidence="2" key="1">
    <citation type="submission" date="2016-01" db="EMBL/GenBank/DDBJ databases">
        <authorList>
            <person name="Mitreva M."/>
            <person name="Pepin K.H."/>
            <person name="Mihindukulasuriya K.A."/>
            <person name="Fulton R."/>
            <person name="Fronick C."/>
            <person name="O'Laughlin M."/>
            <person name="Miner T."/>
            <person name="Herter B."/>
            <person name="Rosa B.A."/>
            <person name="Cordes M."/>
            <person name="Tomlinson C."/>
            <person name="Wollam A."/>
            <person name="Palsikar V.B."/>
            <person name="Mardis E.R."/>
            <person name="Wilson R.K."/>
        </authorList>
    </citation>
    <scope>NUCLEOTIDE SEQUENCE [LARGE SCALE GENOMIC DNA]</scope>
    <source>
        <strain evidence="2">MJR7757B</strain>
    </source>
</reference>